<dbReference type="EMBL" id="CP136051">
    <property type="protein sequence ID" value="WOK09546.1"/>
    <property type="molecule type" value="Genomic_DNA"/>
</dbReference>
<feature type="signal peptide" evidence="1">
    <location>
        <begin position="1"/>
        <end position="17"/>
    </location>
</feature>
<protein>
    <submittedName>
        <fullName evidence="3">Carbohydrate-binding family 9-like protein</fullName>
    </submittedName>
</protein>
<evidence type="ECO:0000259" key="2">
    <source>
        <dbReference type="Pfam" id="PF06452"/>
    </source>
</evidence>
<dbReference type="InterPro" id="IPR010502">
    <property type="entry name" value="Carb-bd_dom_fam9"/>
</dbReference>
<evidence type="ECO:0000313" key="3">
    <source>
        <dbReference type="EMBL" id="WOK09546.1"/>
    </source>
</evidence>
<gene>
    <name evidence="3" type="ORF">RT717_12945</name>
</gene>
<dbReference type="Proteomes" id="UP001302349">
    <property type="component" value="Chromosome"/>
</dbReference>
<proteinExistence type="predicted"/>
<dbReference type="SUPFAM" id="SSF49344">
    <property type="entry name" value="CBD9-like"/>
    <property type="match status" value="1"/>
</dbReference>
<name>A0ABZ0J0U9_9BACT</name>
<evidence type="ECO:0000313" key="4">
    <source>
        <dbReference type="Proteomes" id="UP001302349"/>
    </source>
</evidence>
<organism evidence="3 4">
    <name type="scientific">Imperialibacter roseus</name>
    <dbReference type="NCBI Taxonomy" id="1324217"/>
    <lineage>
        <taxon>Bacteria</taxon>
        <taxon>Pseudomonadati</taxon>
        <taxon>Bacteroidota</taxon>
        <taxon>Cytophagia</taxon>
        <taxon>Cytophagales</taxon>
        <taxon>Flammeovirgaceae</taxon>
        <taxon>Imperialibacter</taxon>
    </lineage>
</organism>
<reference evidence="3 4" key="1">
    <citation type="journal article" date="2023" name="Microbiol. Resour. Announc.">
        <title>Complete Genome Sequence of Imperialibacter roseus strain P4T.</title>
        <authorList>
            <person name="Tizabi D.R."/>
            <person name="Bachvaroff T."/>
            <person name="Hill R.T."/>
        </authorList>
    </citation>
    <scope>NUCLEOTIDE SEQUENCE [LARGE SCALE GENOMIC DNA]</scope>
    <source>
        <strain evidence="3 4">P4T</strain>
    </source>
</reference>
<sequence>MKLLYTLLLLMPFAANAQAPGSLTIKKVADFDVKETPDKTWEAASWVEVPQRSDNGVTYATKAKILYSETGIYFLFHCEDNKLTATMTQDFDDLFKEDVVEVFLWTDESTPIYFEYELSPLNYELPILVPNYGGKFLGWRPWHYFNERRTKHVTSVEGGPKRSNADIKAWTAQFFIPYVLLNPLQNVPPTSGTKWRANMYRLDYDGGKQTRWAWQPIRTNFHDYEMYGTFVFE</sequence>
<evidence type="ECO:0000256" key="1">
    <source>
        <dbReference type="SAM" id="SignalP"/>
    </source>
</evidence>
<dbReference type="CDD" id="cd09620">
    <property type="entry name" value="CBM9_like_3"/>
    <property type="match status" value="1"/>
</dbReference>
<dbReference type="Gene3D" id="2.60.40.1190">
    <property type="match status" value="1"/>
</dbReference>
<feature type="domain" description="Carbohydrate-binding" evidence="2">
    <location>
        <begin position="38"/>
        <end position="116"/>
    </location>
</feature>
<dbReference type="RefSeq" id="WP_317492161.1">
    <property type="nucleotide sequence ID" value="NZ_CP136051.1"/>
</dbReference>
<feature type="chain" id="PRO_5046292557" evidence="1">
    <location>
        <begin position="18"/>
        <end position="233"/>
    </location>
</feature>
<keyword evidence="4" id="KW-1185">Reference proteome</keyword>
<dbReference type="Pfam" id="PF06452">
    <property type="entry name" value="CBM9_1"/>
    <property type="match status" value="1"/>
</dbReference>
<keyword evidence="1" id="KW-0732">Signal</keyword>
<accession>A0ABZ0J0U9</accession>